<protein>
    <recommendedName>
        <fullName evidence="3">BZIP domain-containing protein</fullName>
    </recommendedName>
</protein>
<feature type="compositionally biased region" description="Low complexity" evidence="2">
    <location>
        <begin position="425"/>
        <end position="442"/>
    </location>
</feature>
<keyword evidence="1" id="KW-0175">Coiled coil</keyword>
<feature type="compositionally biased region" description="Basic residues" evidence="2">
    <location>
        <begin position="362"/>
        <end position="375"/>
    </location>
</feature>
<keyword evidence="5" id="KW-1185">Reference proteome</keyword>
<dbReference type="GO" id="GO:0003700">
    <property type="term" value="F:DNA-binding transcription factor activity"/>
    <property type="evidence" value="ECO:0007669"/>
    <property type="project" value="InterPro"/>
</dbReference>
<dbReference type="InterPro" id="IPR004827">
    <property type="entry name" value="bZIP"/>
</dbReference>
<sequence length="552" mass="60256">MSSSSYHVSHSSPMHNTDDWWCSSAQQRLERSARPCAAVKLEYQEVEEKGVDAPALSSPTPSSATTMMTAAYNNNNNNNNKQHKASAALAFDDYSNNDNDRAVSPDLALSSSGLSPSTFADDASPPHAPFGDNNNNAGDDRTMCMPLRQTAKQQQQPQPSPHHLLFPVSAANAHDDSGLACNDSLLMDDGARYTSSTSTSNSTAPLSGQVHSASRVPPPQAEMHKSTNNNNNNSRSSTRMTRSLMFAGHPDGARLVGLFDTREASQCFHGVPGHDLESDPASGSLLSLSPSPTASTADHMSGFFSFPASPYEGSNQPRVDGFLHDDNYEDNFDDGLNLFEDNDQEELPTKRAKTEPSMVTRSKVRRQQQHKQQTKKTRDAAAPGSPSSSSSSSRASPASTWTSSTTTTTQSQSTRSSVYDRQAVTGPSTPASGSGGSTNANANEDDNDEALDLSLMHADIRKMLEKSKAEGRELTASERKAVRNEKARIRSKRNRLKRKKEANNMRMRVSHLESENRQLHSKNCQLEGENHRLNALVAQLQEQLKQQQHQQR</sequence>
<dbReference type="RefSeq" id="XP_004994235.1">
    <property type="nucleotide sequence ID" value="XM_004994178.1"/>
</dbReference>
<evidence type="ECO:0000313" key="4">
    <source>
        <dbReference type="EMBL" id="EGD73204.1"/>
    </source>
</evidence>
<feature type="compositionally biased region" description="Low complexity" evidence="2">
    <location>
        <begin position="53"/>
        <end position="80"/>
    </location>
</feature>
<dbReference type="Proteomes" id="UP000007799">
    <property type="component" value="Unassembled WGS sequence"/>
</dbReference>
<organism evidence="5">
    <name type="scientific">Salpingoeca rosetta (strain ATCC 50818 / BSB-021)</name>
    <dbReference type="NCBI Taxonomy" id="946362"/>
    <lineage>
        <taxon>Eukaryota</taxon>
        <taxon>Choanoflagellata</taxon>
        <taxon>Craspedida</taxon>
        <taxon>Salpingoecidae</taxon>
        <taxon>Salpingoeca</taxon>
    </lineage>
</organism>
<name>F2U901_SALR5</name>
<dbReference type="GeneID" id="16074814"/>
<feature type="region of interest" description="Disordered" evidence="2">
    <location>
        <begin position="277"/>
        <end position="296"/>
    </location>
</feature>
<evidence type="ECO:0000259" key="3">
    <source>
        <dbReference type="PROSITE" id="PS50217"/>
    </source>
</evidence>
<feature type="compositionally biased region" description="Low complexity" evidence="2">
    <location>
        <begin position="279"/>
        <end position="296"/>
    </location>
</feature>
<dbReference type="EMBL" id="GL832965">
    <property type="protein sequence ID" value="EGD73204.1"/>
    <property type="molecule type" value="Genomic_DNA"/>
</dbReference>
<dbReference type="CDD" id="cd14686">
    <property type="entry name" value="bZIP"/>
    <property type="match status" value="1"/>
</dbReference>
<feature type="coiled-coil region" evidence="1">
    <location>
        <begin position="479"/>
        <end position="550"/>
    </location>
</feature>
<dbReference type="AlphaFoldDB" id="F2U901"/>
<evidence type="ECO:0000256" key="2">
    <source>
        <dbReference type="SAM" id="MobiDB-lite"/>
    </source>
</evidence>
<dbReference type="InParanoid" id="F2U901"/>
<dbReference type="PROSITE" id="PS50217">
    <property type="entry name" value="BZIP"/>
    <property type="match status" value="1"/>
</dbReference>
<feature type="region of interest" description="Disordered" evidence="2">
    <location>
        <begin position="102"/>
        <end position="142"/>
    </location>
</feature>
<feature type="region of interest" description="Disordered" evidence="2">
    <location>
        <begin position="47"/>
        <end position="81"/>
    </location>
</feature>
<feature type="region of interest" description="Disordered" evidence="2">
    <location>
        <begin position="333"/>
        <end position="446"/>
    </location>
</feature>
<dbReference type="KEGG" id="sre:PTSG_04918"/>
<evidence type="ECO:0000256" key="1">
    <source>
        <dbReference type="SAM" id="Coils"/>
    </source>
</evidence>
<evidence type="ECO:0000313" key="5">
    <source>
        <dbReference type="Proteomes" id="UP000007799"/>
    </source>
</evidence>
<feature type="compositionally biased region" description="Polar residues" evidence="2">
    <location>
        <begin position="109"/>
        <end position="118"/>
    </location>
</feature>
<feature type="region of interest" description="Disordered" evidence="2">
    <location>
        <begin position="192"/>
        <end position="238"/>
    </location>
</feature>
<accession>F2U901</accession>
<feature type="compositionally biased region" description="Low complexity" evidence="2">
    <location>
        <begin position="226"/>
        <end position="238"/>
    </location>
</feature>
<proteinExistence type="predicted"/>
<feature type="domain" description="BZIP" evidence="3">
    <location>
        <begin position="477"/>
        <end position="540"/>
    </location>
</feature>
<feature type="compositionally biased region" description="Low complexity" evidence="2">
    <location>
        <begin position="194"/>
        <end position="203"/>
    </location>
</feature>
<gene>
    <name evidence="4" type="ORF">PTSG_04918</name>
</gene>
<reference evidence="4" key="1">
    <citation type="submission" date="2009-08" db="EMBL/GenBank/DDBJ databases">
        <title>Annotation of Salpingoeca rosetta.</title>
        <authorList>
            <consortium name="The Broad Institute Genome Sequencing Platform"/>
            <person name="Russ C."/>
            <person name="Cuomo C."/>
            <person name="Burger G."/>
            <person name="Gray M.W."/>
            <person name="Holland P.W.H."/>
            <person name="King N."/>
            <person name="Lang F.B.F."/>
            <person name="Roger A.J."/>
            <person name="Ruiz-Trillo I."/>
            <person name="Young S.K."/>
            <person name="Zeng Q."/>
            <person name="Gargeya S."/>
            <person name="Alvarado L."/>
            <person name="Berlin A."/>
            <person name="Chapman S.B."/>
            <person name="Chen Z."/>
            <person name="Freedman E."/>
            <person name="Gellesch M."/>
            <person name="Goldberg J."/>
            <person name="Griggs A."/>
            <person name="Gujja S."/>
            <person name="Heilman E."/>
            <person name="Heiman D."/>
            <person name="Howarth C."/>
            <person name="Mehta T."/>
            <person name="Neiman D."/>
            <person name="Pearson M."/>
            <person name="Roberts A."/>
            <person name="Saif S."/>
            <person name="Shea T."/>
            <person name="Shenoy N."/>
            <person name="Sisk P."/>
            <person name="Stolte C."/>
            <person name="Sykes S."/>
            <person name="White J."/>
            <person name="Yandava C."/>
            <person name="Haas B."/>
            <person name="Nusbaum C."/>
            <person name="Birren B."/>
        </authorList>
    </citation>
    <scope>NUCLEOTIDE SEQUENCE [LARGE SCALE GENOMIC DNA]</scope>
    <source>
        <strain evidence="4">ATCC 50818</strain>
    </source>
</reference>
<feature type="compositionally biased region" description="Low complexity" evidence="2">
    <location>
        <begin position="385"/>
        <end position="417"/>
    </location>
</feature>